<dbReference type="AlphaFoldDB" id="A0A4C1TZ12"/>
<organism evidence="1 2">
    <name type="scientific">Eumeta variegata</name>
    <name type="common">Bagworm moth</name>
    <name type="synonym">Eumeta japonica</name>
    <dbReference type="NCBI Taxonomy" id="151549"/>
    <lineage>
        <taxon>Eukaryota</taxon>
        <taxon>Metazoa</taxon>
        <taxon>Ecdysozoa</taxon>
        <taxon>Arthropoda</taxon>
        <taxon>Hexapoda</taxon>
        <taxon>Insecta</taxon>
        <taxon>Pterygota</taxon>
        <taxon>Neoptera</taxon>
        <taxon>Endopterygota</taxon>
        <taxon>Lepidoptera</taxon>
        <taxon>Glossata</taxon>
        <taxon>Ditrysia</taxon>
        <taxon>Tineoidea</taxon>
        <taxon>Psychidae</taxon>
        <taxon>Oiketicinae</taxon>
        <taxon>Eumeta</taxon>
    </lineage>
</organism>
<sequence>MFPFLGICQSETPGGHSPDFTDSLRTKTKSEDEAQRIHWEAEDAKAQTLPVTRMTKEVMLHTKPIIHRWKYGENYSVSTKSRSGAAVYRARGSRPPLIESRVRVPSRRVLVTSRRRDGRVGVVHEGRETYAQNGHKYFHPEVRLYQGSRSEPRFYRIIAKLHGLMFRIACMSFKVLAAHFDTADLILLFGSVKPLQS</sequence>
<gene>
    <name evidence="1" type="ORF">EVAR_93265_1</name>
</gene>
<keyword evidence="2" id="KW-1185">Reference proteome</keyword>
<dbReference type="OrthoDB" id="97058at2759"/>
<dbReference type="Proteomes" id="UP000299102">
    <property type="component" value="Unassembled WGS sequence"/>
</dbReference>
<protein>
    <submittedName>
        <fullName evidence="1">Uncharacterized protein</fullName>
    </submittedName>
</protein>
<comment type="caution">
    <text evidence="1">The sequence shown here is derived from an EMBL/GenBank/DDBJ whole genome shotgun (WGS) entry which is preliminary data.</text>
</comment>
<evidence type="ECO:0000313" key="1">
    <source>
        <dbReference type="EMBL" id="GBP18836.1"/>
    </source>
</evidence>
<evidence type="ECO:0000313" key="2">
    <source>
        <dbReference type="Proteomes" id="UP000299102"/>
    </source>
</evidence>
<proteinExistence type="predicted"/>
<dbReference type="EMBL" id="BGZK01000101">
    <property type="protein sequence ID" value="GBP18836.1"/>
    <property type="molecule type" value="Genomic_DNA"/>
</dbReference>
<name>A0A4C1TZ12_EUMVA</name>
<accession>A0A4C1TZ12</accession>
<reference evidence="1 2" key="1">
    <citation type="journal article" date="2019" name="Commun. Biol.">
        <title>The bagworm genome reveals a unique fibroin gene that provides high tensile strength.</title>
        <authorList>
            <person name="Kono N."/>
            <person name="Nakamura H."/>
            <person name="Ohtoshi R."/>
            <person name="Tomita M."/>
            <person name="Numata K."/>
            <person name="Arakawa K."/>
        </authorList>
    </citation>
    <scope>NUCLEOTIDE SEQUENCE [LARGE SCALE GENOMIC DNA]</scope>
</reference>